<dbReference type="Pfam" id="PF09631">
    <property type="entry name" value="Sen15"/>
    <property type="match status" value="1"/>
</dbReference>
<name>A0A261XTW1_9FUNG</name>
<feature type="compositionally biased region" description="Polar residues" evidence="4">
    <location>
        <begin position="179"/>
        <end position="192"/>
    </location>
</feature>
<feature type="compositionally biased region" description="Basic and acidic residues" evidence="4">
    <location>
        <begin position="38"/>
        <end position="70"/>
    </location>
</feature>
<feature type="compositionally biased region" description="Low complexity" evidence="4">
    <location>
        <begin position="196"/>
        <end position="209"/>
    </location>
</feature>
<dbReference type="InterPro" id="IPR023398">
    <property type="entry name" value="TIF_eIF4e-like"/>
</dbReference>
<feature type="compositionally biased region" description="Polar residues" evidence="4">
    <location>
        <begin position="288"/>
        <end position="304"/>
    </location>
</feature>
<dbReference type="GO" id="GO:0003743">
    <property type="term" value="F:translation initiation factor activity"/>
    <property type="evidence" value="ECO:0007669"/>
    <property type="project" value="UniProtKB-KW"/>
</dbReference>
<feature type="domain" description="tRNA-splicing endonuclease subunit Sen15" evidence="5">
    <location>
        <begin position="570"/>
        <end position="647"/>
    </location>
</feature>
<keyword evidence="3" id="KW-0648">Protein biosynthesis</keyword>
<feature type="region of interest" description="Disordered" evidence="4">
    <location>
        <begin position="267"/>
        <end position="328"/>
    </location>
</feature>
<evidence type="ECO:0000256" key="1">
    <source>
        <dbReference type="ARBA" id="ARBA00006091"/>
    </source>
</evidence>
<protein>
    <recommendedName>
        <fullName evidence="5">tRNA-splicing endonuclease subunit Sen15 domain-containing protein</fullName>
    </recommendedName>
</protein>
<dbReference type="Proteomes" id="UP000242875">
    <property type="component" value="Unassembled WGS sequence"/>
</dbReference>
<reference evidence="6 7" key="1">
    <citation type="journal article" date="2017" name="Mycologia">
        <title>Bifiguratus adelaidae, gen. et sp. nov., a new member of Mucoromycotina in endophytic and soil-dwelling habitats.</title>
        <authorList>
            <person name="Torres-Cruz T.J."/>
            <person name="Billingsley Tobias T.L."/>
            <person name="Almatruk M."/>
            <person name="Hesse C."/>
            <person name="Kuske C.R."/>
            <person name="Desiro A."/>
            <person name="Benucci G.M."/>
            <person name="Bonito G."/>
            <person name="Stajich J.E."/>
            <person name="Dunlap C."/>
            <person name="Arnold A.E."/>
            <person name="Porras-Alfaro A."/>
        </authorList>
    </citation>
    <scope>NUCLEOTIDE SEQUENCE [LARGE SCALE GENOMIC DNA]</scope>
    <source>
        <strain evidence="6 7">AZ0501</strain>
    </source>
</reference>
<dbReference type="GO" id="GO:0000340">
    <property type="term" value="F:RNA 7-methylguanosine cap binding"/>
    <property type="evidence" value="ECO:0007669"/>
    <property type="project" value="TreeGrafter"/>
</dbReference>
<evidence type="ECO:0000256" key="4">
    <source>
        <dbReference type="SAM" id="MobiDB-lite"/>
    </source>
</evidence>
<dbReference type="GO" id="GO:0016281">
    <property type="term" value="C:eukaryotic translation initiation factor 4F complex"/>
    <property type="evidence" value="ECO:0007669"/>
    <property type="project" value="TreeGrafter"/>
</dbReference>
<comment type="similarity">
    <text evidence="1">Belongs to the SEN15 family.</text>
</comment>
<dbReference type="InterPro" id="IPR001040">
    <property type="entry name" value="TIF_eIF_4E"/>
</dbReference>
<dbReference type="SUPFAM" id="SSF53032">
    <property type="entry name" value="tRNA-intron endonuclease catalytic domain-like"/>
    <property type="match status" value="1"/>
</dbReference>
<evidence type="ECO:0000256" key="3">
    <source>
        <dbReference type="RuleBase" id="RU004374"/>
    </source>
</evidence>
<dbReference type="OrthoDB" id="17977at2759"/>
<proteinExistence type="inferred from homology"/>
<keyword evidence="3" id="KW-0396">Initiation factor</keyword>
<sequence length="658" mass="71616">MVEDGTEKGDVSSASDVKAHELHTTSSQIVFETSSEAKTSETSEVSRDLEGLDKGQKAETAETKPAKLEPARVFGHHEKKSSSPRLVQMAKIRWVPPPDVPDEEEWLKSRVVDPVPSRRKSGAMSPHNAPLSPPKSASSVLEPGQGSAASIDSETIAKDGRSSPVSSNAQPQAYVPPMTQEQGSSDAVQTAKETVQETQSSSVSVESVKVASKEPLSVQAASSGTIPVEVPVSILSPRRESTDLSAAHKVTFAKSVDVVTDQFGGTGFVSTPQALEGETESSGDPGPSESQTPSTEPQQESGIETQDAEDNVESSAAENDNPPWLDKTRAQVNPESVESVKTYLQDHNIPADLPLWTTFTLHFSDTSSAKAKFTSADSYSSTMRPLFTENTVWGFGTQWRRCRLHLRPSTMQANQNIHFFRHYVQPMWEDPVNRGGGRLTISVGRAVLDEVWEGVVLCFVGGGLDLESDGDKSCTPAGVVGIVMSRRPRGDRVEVWLGAKGSSIVDSVKSQLIKDLPAHTRDAIQTAKYKKHFDNVLPPCALPHLDRYPTHAALLYQVYSHLSTKGWALTVVDVPQLERCIVRAFEDGREHVVLPIHESERCSMRWMKGVFQALEKHGFVDGVTLGIVHASSTVVYYKCYPGLVHLSQGAKTRDPPHD</sequence>
<comment type="caution">
    <text evidence="6">The sequence shown here is derived from an EMBL/GenBank/DDBJ whole genome shotgun (WGS) entry which is preliminary data.</text>
</comment>
<organism evidence="6 7">
    <name type="scientific">Bifiguratus adelaidae</name>
    <dbReference type="NCBI Taxonomy" id="1938954"/>
    <lineage>
        <taxon>Eukaryota</taxon>
        <taxon>Fungi</taxon>
        <taxon>Fungi incertae sedis</taxon>
        <taxon>Mucoromycota</taxon>
        <taxon>Mucoromycotina</taxon>
        <taxon>Endogonomycetes</taxon>
        <taxon>Endogonales</taxon>
        <taxon>Endogonales incertae sedis</taxon>
        <taxon>Bifiguratus</taxon>
    </lineage>
</organism>
<dbReference type="AlphaFoldDB" id="A0A261XTW1"/>
<evidence type="ECO:0000256" key="2">
    <source>
        <dbReference type="ARBA" id="ARBA00022694"/>
    </source>
</evidence>
<dbReference type="InterPro" id="IPR036167">
    <property type="entry name" value="tRNA_intron_Endo_cat-like_sf"/>
</dbReference>
<evidence type="ECO:0000259" key="5">
    <source>
        <dbReference type="Pfam" id="PF09631"/>
    </source>
</evidence>
<comment type="similarity">
    <text evidence="3">Belongs to the eukaryotic initiation factor 4E family.</text>
</comment>
<dbReference type="PANTHER" id="PTHR11960">
    <property type="entry name" value="EUKARYOTIC TRANSLATION INITIATION FACTOR 4E RELATED"/>
    <property type="match status" value="1"/>
</dbReference>
<dbReference type="Gene3D" id="3.40.1350.10">
    <property type="match status" value="1"/>
</dbReference>
<evidence type="ECO:0000313" key="7">
    <source>
        <dbReference type="Proteomes" id="UP000242875"/>
    </source>
</evidence>
<dbReference type="GO" id="GO:0005634">
    <property type="term" value="C:nucleus"/>
    <property type="evidence" value="ECO:0007669"/>
    <property type="project" value="UniProtKB-ARBA"/>
</dbReference>
<dbReference type="GO" id="GO:0006388">
    <property type="term" value="P:tRNA splicing, via endonucleolytic cleavage and ligation"/>
    <property type="evidence" value="ECO:0007669"/>
    <property type="project" value="InterPro"/>
</dbReference>
<gene>
    <name evidence="6" type="ORF">BZG36_05171</name>
</gene>
<keyword evidence="2" id="KW-0819">tRNA processing</keyword>
<accession>A0A261XTW1</accession>
<dbReference type="Pfam" id="PF01652">
    <property type="entry name" value="IF4E"/>
    <property type="match status" value="1"/>
</dbReference>
<keyword evidence="7" id="KW-1185">Reference proteome</keyword>
<feature type="region of interest" description="Disordered" evidence="4">
    <location>
        <begin position="1"/>
        <end position="209"/>
    </location>
</feature>
<dbReference type="InterPro" id="IPR011856">
    <property type="entry name" value="tRNA_endonuc-like_dom_sf"/>
</dbReference>
<evidence type="ECO:0000313" key="6">
    <source>
        <dbReference type="EMBL" id="OZJ01805.1"/>
    </source>
</evidence>
<dbReference type="Gene3D" id="3.30.760.10">
    <property type="entry name" value="RNA Cap, Translation Initiation Factor Eif4e"/>
    <property type="match status" value="1"/>
</dbReference>
<dbReference type="EMBL" id="MVBO01000234">
    <property type="protein sequence ID" value="OZJ01805.1"/>
    <property type="molecule type" value="Genomic_DNA"/>
</dbReference>
<dbReference type="InterPro" id="IPR018593">
    <property type="entry name" value="tRNA-endonuc_su_Sen15"/>
</dbReference>
<feature type="compositionally biased region" description="Basic and acidic residues" evidence="4">
    <location>
        <begin position="1"/>
        <end position="10"/>
    </location>
</feature>
<dbReference type="SUPFAM" id="SSF55418">
    <property type="entry name" value="eIF4e-like"/>
    <property type="match status" value="1"/>
</dbReference>
<keyword evidence="3" id="KW-0694">RNA-binding</keyword>